<dbReference type="InterPro" id="IPR005618">
    <property type="entry name" value="OMPW"/>
</dbReference>
<dbReference type="Pfam" id="PF03922">
    <property type="entry name" value="OmpW"/>
    <property type="match status" value="1"/>
</dbReference>
<dbReference type="AlphaFoldDB" id="A2SFW3"/>
<gene>
    <name evidence="2" type="ordered locus">Mpe_A1490</name>
</gene>
<reference evidence="2 3" key="1">
    <citation type="journal article" date="2007" name="J. Bacteriol.">
        <title>Whole-genome analysis of the methyl tert-butyl ether-degrading beta-proteobacterium Methylibium petroleiphilum PM1.</title>
        <authorList>
            <person name="Kane S.R."/>
            <person name="Chakicherla A.Y."/>
            <person name="Chain P.S.G."/>
            <person name="Schmidt R."/>
            <person name="Shin M.W."/>
            <person name="Legler T.C."/>
            <person name="Scow K.M."/>
            <person name="Larimer F.W."/>
            <person name="Lucas S.M."/>
            <person name="Richardson P.M."/>
            <person name="Hristova K.R."/>
        </authorList>
    </citation>
    <scope>NUCLEOTIDE SEQUENCE [LARGE SCALE GENOMIC DNA]</scope>
    <source>
        <strain evidence="3">ATCC BAA-1232 / LMG 22953 / PM1</strain>
    </source>
</reference>
<proteinExistence type="predicted"/>
<dbReference type="eggNOG" id="COG3047">
    <property type="taxonomic scope" value="Bacteria"/>
</dbReference>
<comment type="subcellular location">
    <subcellularLocation>
        <location evidence="1">Cell outer membrane</location>
    </subcellularLocation>
</comment>
<evidence type="ECO:0000313" key="3">
    <source>
        <dbReference type="Proteomes" id="UP000000366"/>
    </source>
</evidence>
<dbReference type="SUPFAM" id="SSF56925">
    <property type="entry name" value="OMPA-like"/>
    <property type="match status" value="1"/>
</dbReference>
<dbReference type="STRING" id="420662.Mpe_A1490"/>
<evidence type="ECO:0000313" key="2">
    <source>
        <dbReference type="EMBL" id="ABM94452.1"/>
    </source>
</evidence>
<dbReference type="GO" id="GO:0055085">
    <property type="term" value="P:transmembrane transport"/>
    <property type="evidence" value="ECO:0007669"/>
    <property type="project" value="TreeGrafter"/>
</dbReference>
<dbReference type="PANTHER" id="PTHR36920:SF1">
    <property type="entry name" value="OUTER MEMBRANE PROTEIN W"/>
    <property type="match status" value="1"/>
</dbReference>
<dbReference type="HOGENOM" id="CLU_042505_0_1_4"/>
<organism evidence="2 3">
    <name type="scientific">Methylibium petroleiphilum (strain ATCC BAA-1232 / LMG 22953 / PM1)</name>
    <dbReference type="NCBI Taxonomy" id="420662"/>
    <lineage>
        <taxon>Bacteria</taxon>
        <taxon>Pseudomonadati</taxon>
        <taxon>Pseudomonadota</taxon>
        <taxon>Betaproteobacteria</taxon>
        <taxon>Burkholderiales</taxon>
        <taxon>Sphaerotilaceae</taxon>
        <taxon>Methylibium</taxon>
    </lineage>
</organism>
<name>A2SFW3_METPP</name>
<dbReference type="GO" id="GO:0009279">
    <property type="term" value="C:cell outer membrane"/>
    <property type="evidence" value="ECO:0007669"/>
    <property type="project" value="UniProtKB-SubCell"/>
</dbReference>
<dbReference type="EMBL" id="CP000555">
    <property type="protein sequence ID" value="ABM94452.1"/>
    <property type="molecule type" value="Genomic_DNA"/>
</dbReference>
<protein>
    <submittedName>
        <fullName evidence="2">Putative outer membrane signal peptide protein</fullName>
    </submittedName>
</protein>
<dbReference type="PANTHER" id="PTHR36920">
    <property type="match status" value="1"/>
</dbReference>
<accession>A2SFW3</accession>
<evidence type="ECO:0000256" key="1">
    <source>
        <dbReference type="ARBA" id="ARBA00004442"/>
    </source>
</evidence>
<dbReference type="KEGG" id="mpt:Mpe_A1490"/>
<keyword evidence="3" id="KW-1185">Reference proteome</keyword>
<dbReference type="InterPro" id="IPR011250">
    <property type="entry name" value="OMP/PagP_B-barrel"/>
</dbReference>
<dbReference type="Gene3D" id="2.40.160.20">
    <property type="match status" value="1"/>
</dbReference>
<dbReference type="Proteomes" id="UP000000366">
    <property type="component" value="Chromosome"/>
</dbReference>
<sequence length="228" mass="24598">MASATVDNKETKTVKTIQKMGRIALAATCLLSGAALHAEEGPWMIRARALLIDPDNKSDAIPSLAVPSNAVEVDSRWVPELDISYFFNKNIAAELVLAYTKLDVKVNDSAIGAFNAGSFYALPPSLLLQWHFLPDGGIRPYVGAGINYTHISRVKLSVPGVLPLYLDSSSVGPALQAGVDFKLDGPWSLNFDIKKAWIESDVRTGAGVRVSKVKLDPMLIGIGVGYRF</sequence>